<dbReference type="EMBL" id="OP311456">
    <property type="protein sequence ID" value="WAK85984.1"/>
    <property type="molecule type" value="mRNA"/>
</dbReference>
<dbReference type="GO" id="GO:0003677">
    <property type="term" value="F:DNA binding"/>
    <property type="evidence" value="ECO:0007669"/>
    <property type="project" value="UniProtKB-KW"/>
</dbReference>
<dbReference type="SMART" id="SM00380">
    <property type="entry name" value="AP2"/>
    <property type="match status" value="1"/>
</dbReference>
<evidence type="ECO:0000256" key="3">
    <source>
        <dbReference type="ARBA" id="ARBA00023015"/>
    </source>
</evidence>
<feature type="region of interest" description="Disordered" evidence="7">
    <location>
        <begin position="1"/>
        <end position="61"/>
    </location>
</feature>
<evidence type="ECO:0000256" key="1">
    <source>
        <dbReference type="ARBA" id="ARBA00004123"/>
    </source>
</evidence>
<protein>
    <submittedName>
        <fullName evidence="9">Transcription factor ERF23</fullName>
    </submittedName>
</protein>
<evidence type="ECO:0000256" key="5">
    <source>
        <dbReference type="ARBA" id="ARBA00023163"/>
    </source>
</evidence>
<dbReference type="PANTHER" id="PTHR31194">
    <property type="entry name" value="SHN SHINE , DNA BINDING / TRANSCRIPTION FACTOR"/>
    <property type="match status" value="1"/>
</dbReference>
<dbReference type="CDD" id="cd00018">
    <property type="entry name" value="AP2"/>
    <property type="match status" value="1"/>
</dbReference>
<dbReference type="GO" id="GO:0005634">
    <property type="term" value="C:nucleus"/>
    <property type="evidence" value="ECO:0007669"/>
    <property type="project" value="UniProtKB-SubCell"/>
</dbReference>
<dbReference type="InterPro" id="IPR001471">
    <property type="entry name" value="AP2/ERF_dom"/>
</dbReference>
<evidence type="ECO:0000313" key="9">
    <source>
        <dbReference type="EMBL" id="WAK85984.1"/>
    </source>
</evidence>
<comment type="subcellular location">
    <subcellularLocation>
        <location evidence="1">Nucleus</location>
    </subcellularLocation>
</comment>
<sequence length="325" mass="36084">MHPPLKYTEYWKKSTMIGQLPPPGSSSQRKSTRTNGPRLVRITVTDGDATESSGDEAGGISGHTRVKKIVNEVTIEHCSRENGNRHHRKKPARGPEPAASRLKVSVSSGCKFRGVRQRPWGKWAAEIRDPLRRVRLWLGTYDTAEEAAIVYDHAAIRLRGPDALTNFATPPPRATPESKPAAVPTCSDCSNSREESQSNIQRSPKSVLRFAARNEEAQSEENDSPLGQLDNVVKQSQEINGDISASENFSDFSPFETLVQNEMFCFENPIPDMFNDFQDNLFRDDSSQMFVASTSDLGVGASSCPTEDYFNEFWDIFGSDPLVAL</sequence>
<name>A0A9E9C1H6_NOTNI</name>
<evidence type="ECO:0000256" key="2">
    <source>
        <dbReference type="ARBA" id="ARBA00022821"/>
    </source>
</evidence>
<evidence type="ECO:0000256" key="6">
    <source>
        <dbReference type="ARBA" id="ARBA00023242"/>
    </source>
</evidence>
<dbReference type="InterPro" id="IPR050913">
    <property type="entry name" value="AP2/ERF_ERF"/>
</dbReference>
<dbReference type="GO" id="GO:0006952">
    <property type="term" value="P:defense response"/>
    <property type="evidence" value="ECO:0007669"/>
    <property type="project" value="UniProtKB-KW"/>
</dbReference>
<dbReference type="FunFam" id="3.30.730.10:FF:000001">
    <property type="entry name" value="Ethylene-responsive transcription factor 2"/>
    <property type="match status" value="1"/>
</dbReference>
<dbReference type="InterPro" id="IPR036955">
    <property type="entry name" value="AP2/ERF_dom_sf"/>
</dbReference>
<keyword evidence="5" id="KW-0804">Transcription</keyword>
<feature type="region of interest" description="Disordered" evidence="7">
    <location>
        <begin position="168"/>
        <end position="205"/>
    </location>
</feature>
<keyword evidence="6" id="KW-0539">Nucleus</keyword>
<organism evidence="9">
    <name type="scientific">Nothapodytes nimmoniana</name>
    <name type="common">Nothapodytes foetida</name>
    <dbReference type="NCBI Taxonomy" id="159386"/>
    <lineage>
        <taxon>Eukaryota</taxon>
        <taxon>Viridiplantae</taxon>
        <taxon>Streptophyta</taxon>
        <taxon>Embryophyta</taxon>
        <taxon>Tracheophyta</taxon>
        <taxon>Spermatophyta</taxon>
        <taxon>Magnoliopsida</taxon>
        <taxon>eudicotyledons</taxon>
        <taxon>Gunneridae</taxon>
        <taxon>Pentapetalae</taxon>
        <taxon>asterids</taxon>
        <taxon>lamiids</taxon>
        <taxon>Icacinales</taxon>
        <taxon>Icacinaceae</taxon>
        <taxon>Nothapodytes</taxon>
    </lineage>
</organism>
<dbReference type="AlphaFoldDB" id="A0A9E9C1H6"/>
<evidence type="ECO:0000256" key="7">
    <source>
        <dbReference type="SAM" id="MobiDB-lite"/>
    </source>
</evidence>
<dbReference type="GO" id="GO:0003700">
    <property type="term" value="F:DNA-binding transcription factor activity"/>
    <property type="evidence" value="ECO:0007669"/>
    <property type="project" value="InterPro"/>
</dbReference>
<evidence type="ECO:0000259" key="8">
    <source>
        <dbReference type="PROSITE" id="PS51032"/>
    </source>
</evidence>
<reference evidence="9" key="1">
    <citation type="submission" date="2022-08" db="EMBL/GenBank/DDBJ databases">
        <title>Phylogenomics of transcriptionally active AP2/ERF and bHLH transcription factors and their promoter regions regulating camptothecin biosynthesis in Nothapodytes nimmoniana.</title>
        <authorList>
            <person name="Godbole R.C."/>
            <person name="Pable A.A."/>
            <person name="Singh S."/>
            <person name="Barvkar V.T."/>
        </authorList>
    </citation>
    <scope>NUCLEOTIDE SEQUENCE</scope>
</reference>
<feature type="domain" description="AP2/ERF" evidence="8">
    <location>
        <begin position="111"/>
        <end position="168"/>
    </location>
</feature>
<feature type="compositionally biased region" description="Polar residues" evidence="7">
    <location>
        <begin position="25"/>
        <end position="35"/>
    </location>
</feature>
<dbReference type="PANTHER" id="PTHR31194:SF140">
    <property type="entry name" value="ETHYLENE-RESPONSIVE TRANSCRIPTION FACTOR CRF2"/>
    <property type="match status" value="1"/>
</dbReference>
<keyword evidence="3" id="KW-0805">Transcription regulation</keyword>
<dbReference type="PROSITE" id="PS51032">
    <property type="entry name" value="AP2_ERF"/>
    <property type="match status" value="1"/>
</dbReference>
<dbReference type="Gene3D" id="3.30.730.10">
    <property type="entry name" value="AP2/ERF domain"/>
    <property type="match status" value="1"/>
</dbReference>
<dbReference type="PRINTS" id="PR00367">
    <property type="entry name" value="ETHRSPELEMNT"/>
</dbReference>
<feature type="region of interest" description="Disordered" evidence="7">
    <location>
        <begin position="78"/>
        <end position="105"/>
    </location>
</feature>
<dbReference type="Pfam" id="PF00847">
    <property type="entry name" value="AP2"/>
    <property type="match status" value="1"/>
</dbReference>
<keyword evidence="2" id="KW-0611">Plant defense</keyword>
<accession>A0A9E9C1H6</accession>
<proteinExistence type="evidence at transcript level"/>
<keyword evidence="4" id="KW-0238">DNA-binding</keyword>
<dbReference type="SUPFAM" id="SSF54171">
    <property type="entry name" value="DNA-binding domain"/>
    <property type="match status" value="1"/>
</dbReference>
<evidence type="ECO:0000256" key="4">
    <source>
        <dbReference type="ARBA" id="ARBA00023125"/>
    </source>
</evidence>
<dbReference type="InterPro" id="IPR016177">
    <property type="entry name" value="DNA-bd_dom_sf"/>
</dbReference>